<feature type="domain" description="Response regulatory" evidence="5">
    <location>
        <begin position="8"/>
        <end position="125"/>
    </location>
</feature>
<comment type="caution">
    <text evidence="6">The sequence shown here is derived from an EMBL/GenBank/DDBJ whole genome shotgun (WGS) entry which is preliminary data.</text>
</comment>
<keyword evidence="2" id="KW-0238">DNA-binding</keyword>
<proteinExistence type="predicted"/>
<dbReference type="Gene3D" id="1.10.10.10">
    <property type="entry name" value="Winged helix-like DNA-binding domain superfamily/Winged helix DNA-binding domain"/>
    <property type="match status" value="1"/>
</dbReference>
<dbReference type="PANTHER" id="PTHR35807">
    <property type="entry name" value="TRANSCRIPTIONAL REGULATOR REDD-RELATED"/>
    <property type="match status" value="1"/>
</dbReference>
<keyword evidence="4" id="KW-0597">Phosphoprotein</keyword>
<accession>A0AA46AJI6</accession>
<dbReference type="Pfam" id="PF00072">
    <property type="entry name" value="Response_reg"/>
    <property type="match status" value="1"/>
</dbReference>
<reference evidence="6" key="1">
    <citation type="submission" date="2017-05" db="EMBL/GenBank/DDBJ databases">
        <authorList>
            <person name="Varghese N."/>
            <person name="Submissions S."/>
        </authorList>
    </citation>
    <scope>NUCLEOTIDE SEQUENCE</scope>
    <source>
        <strain evidence="6">Su22</strain>
    </source>
</reference>
<dbReference type="Pfam" id="PF00486">
    <property type="entry name" value="Trans_reg_C"/>
    <property type="match status" value="1"/>
</dbReference>
<dbReference type="InterPro" id="IPR016032">
    <property type="entry name" value="Sig_transdc_resp-reg_C-effctor"/>
</dbReference>
<evidence type="ECO:0000256" key="2">
    <source>
        <dbReference type="ARBA" id="ARBA00023125"/>
    </source>
</evidence>
<dbReference type="GO" id="GO:0000160">
    <property type="term" value="P:phosphorelay signal transduction system"/>
    <property type="evidence" value="ECO:0007669"/>
    <property type="project" value="InterPro"/>
</dbReference>
<dbReference type="GO" id="GO:0006355">
    <property type="term" value="P:regulation of DNA-templated transcription"/>
    <property type="evidence" value="ECO:0007669"/>
    <property type="project" value="InterPro"/>
</dbReference>
<dbReference type="EMBL" id="FXUF01000008">
    <property type="protein sequence ID" value="SMP60546.1"/>
    <property type="molecule type" value="Genomic_DNA"/>
</dbReference>
<dbReference type="InterPro" id="IPR051677">
    <property type="entry name" value="AfsR-DnrI-RedD_regulator"/>
</dbReference>
<dbReference type="SMART" id="SM00448">
    <property type="entry name" value="REC"/>
    <property type="match status" value="1"/>
</dbReference>
<dbReference type="InterPro" id="IPR036388">
    <property type="entry name" value="WH-like_DNA-bd_sf"/>
</dbReference>
<gene>
    <name evidence="6" type="ORF">SAMN06296020_108151</name>
</gene>
<evidence type="ECO:0000259" key="5">
    <source>
        <dbReference type="PROSITE" id="PS50110"/>
    </source>
</evidence>
<dbReference type="SMART" id="SM00862">
    <property type="entry name" value="Trans_reg_C"/>
    <property type="match status" value="1"/>
</dbReference>
<dbReference type="RefSeq" id="WP_283409634.1">
    <property type="nucleotide sequence ID" value="NZ_FXUF01000008.1"/>
</dbReference>
<sequence>MINLSEPEIILVDDESLTLRNYELVLKSFFGVKAFSDPVEALKYMDRESVKRLKVIISDAWMPDMTGAELLFHMSKRIPEAMRMIVTGMRNFEVAKESINKGKVHCFLNKPVKPETLIFNTICCCEQLRVRRVLYHSIVSIRLEETEKRQMQWLNQFFVEQAGKEADEMSALIRPISYYYKALNLYRNKKYTAAIEVIGQIATAHDDRVARGTEIRKLLLEAAVLWTFRKPGNSQGSWHYNRDEVVLLLRKAADVMAAHSLNGMIAVLMEEFSDLMQFGIDMNVFSQKQAEWIRLCLGKDKRKDWSVQTLGTLVIWYKGETVKINDLLTRKEIDVLTYLLSRPGQRIPADMMIEHFWPHKSFKQGKNNLYLTLHTLRKTLEPDLNKPKHSRIIQYHDNCCFLNTTHAAIQDLELTELMTRAQDEWSKGLEKAFLETCQLIISNYRQPYLCEYIYEHWISERRYQIQSKFHELLLKYTQLLEKQQRKQEAQLMLKVSISNRLVLGDLYD</sequence>
<protein>
    <recommendedName>
        <fullName evidence="1">Stage 0 sporulation protein A homolog</fullName>
    </recommendedName>
</protein>
<dbReference type="InterPro" id="IPR011006">
    <property type="entry name" value="CheY-like_superfamily"/>
</dbReference>
<organism evidence="6 7">
    <name type="scientific">Anoxynatronum buryatiense</name>
    <dbReference type="NCBI Taxonomy" id="489973"/>
    <lineage>
        <taxon>Bacteria</taxon>
        <taxon>Bacillati</taxon>
        <taxon>Bacillota</taxon>
        <taxon>Clostridia</taxon>
        <taxon>Eubacteriales</taxon>
        <taxon>Clostridiaceae</taxon>
        <taxon>Anoxynatronum</taxon>
    </lineage>
</organism>
<evidence type="ECO:0000313" key="7">
    <source>
        <dbReference type="Proteomes" id="UP001158066"/>
    </source>
</evidence>
<dbReference type="SUPFAM" id="SSF52172">
    <property type="entry name" value="CheY-like"/>
    <property type="match status" value="1"/>
</dbReference>
<dbReference type="Proteomes" id="UP001158066">
    <property type="component" value="Unassembled WGS sequence"/>
</dbReference>
<dbReference type="AlphaFoldDB" id="A0AA46AJI6"/>
<evidence type="ECO:0000256" key="1">
    <source>
        <dbReference type="ARBA" id="ARBA00018672"/>
    </source>
</evidence>
<dbReference type="GO" id="GO:0003677">
    <property type="term" value="F:DNA binding"/>
    <property type="evidence" value="ECO:0007669"/>
    <property type="project" value="UniProtKB-KW"/>
</dbReference>
<comment type="function">
    <text evidence="3">May play the central regulatory role in sporulation. It may be an element of the effector pathway responsible for the activation of sporulation genes in response to nutritional stress. Spo0A may act in concert with spo0H (a sigma factor) to control the expression of some genes that are critical to the sporulation process.</text>
</comment>
<keyword evidence="7" id="KW-1185">Reference proteome</keyword>
<name>A0AA46AJI6_9CLOT</name>
<evidence type="ECO:0000313" key="6">
    <source>
        <dbReference type="EMBL" id="SMP60546.1"/>
    </source>
</evidence>
<evidence type="ECO:0000256" key="4">
    <source>
        <dbReference type="PROSITE-ProRule" id="PRU00169"/>
    </source>
</evidence>
<dbReference type="Gene3D" id="3.40.50.2300">
    <property type="match status" value="1"/>
</dbReference>
<feature type="modified residue" description="4-aspartylphosphate" evidence="4">
    <location>
        <position position="59"/>
    </location>
</feature>
<dbReference type="InterPro" id="IPR001789">
    <property type="entry name" value="Sig_transdc_resp-reg_receiver"/>
</dbReference>
<dbReference type="PANTHER" id="PTHR35807:SF2">
    <property type="entry name" value="TRANSCRIPTIONAL ACTIVATOR DOMAIN"/>
    <property type="match status" value="1"/>
</dbReference>
<evidence type="ECO:0000256" key="3">
    <source>
        <dbReference type="ARBA" id="ARBA00024867"/>
    </source>
</evidence>
<dbReference type="PROSITE" id="PS50110">
    <property type="entry name" value="RESPONSE_REGULATORY"/>
    <property type="match status" value="1"/>
</dbReference>
<dbReference type="InterPro" id="IPR001867">
    <property type="entry name" value="OmpR/PhoB-type_DNA-bd"/>
</dbReference>
<dbReference type="SUPFAM" id="SSF46894">
    <property type="entry name" value="C-terminal effector domain of the bipartite response regulators"/>
    <property type="match status" value="1"/>
</dbReference>